<accession>A0A1G5VLF2</accession>
<dbReference type="AlphaFoldDB" id="A0A1G5VLF2"/>
<protein>
    <submittedName>
        <fullName evidence="2">Uncharacterized membrane protein SpoIIM, required for sporulation</fullName>
    </submittedName>
</protein>
<gene>
    <name evidence="2" type="ORF">SAMN02910315_00727</name>
</gene>
<dbReference type="InterPro" id="IPR002798">
    <property type="entry name" value="SpoIIM-like"/>
</dbReference>
<feature type="transmembrane region" description="Helical" evidence="1">
    <location>
        <begin position="103"/>
        <end position="123"/>
    </location>
</feature>
<organism evidence="2 3">
    <name type="scientific">Methanobrevibacter millerae</name>
    <dbReference type="NCBI Taxonomy" id="230361"/>
    <lineage>
        <taxon>Archaea</taxon>
        <taxon>Methanobacteriati</taxon>
        <taxon>Methanobacteriota</taxon>
        <taxon>Methanomada group</taxon>
        <taxon>Methanobacteria</taxon>
        <taxon>Methanobacteriales</taxon>
        <taxon>Methanobacteriaceae</taxon>
        <taxon>Methanobrevibacter</taxon>
    </lineage>
</organism>
<proteinExistence type="predicted"/>
<dbReference type="RefSeq" id="WP_149731342.1">
    <property type="nucleotide sequence ID" value="NZ_FMXB01000004.1"/>
</dbReference>
<feature type="transmembrane region" description="Helical" evidence="1">
    <location>
        <begin position="20"/>
        <end position="36"/>
    </location>
</feature>
<dbReference type="PANTHER" id="PTHR35337">
    <property type="entry name" value="SLR1478 PROTEIN"/>
    <property type="match status" value="1"/>
</dbReference>
<feature type="transmembrane region" description="Helical" evidence="1">
    <location>
        <begin position="72"/>
        <end position="96"/>
    </location>
</feature>
<feature type="transmembrane region" description="Helical" evidence="1">
    <location>
        <begin position="129"/>
        <end position="147"/>
    </location>
</feature>
<dbReference type="OrthoDB" id="86288at2157"/>
<dbReference type="EMBL" id="FMXB01000004">
    <property type="protein sequence ID" value="SDA46702.1"/>
    <property type="molecule type" value="Genomic_DNA"/>
</dbReference>
<keyword evidence="1" id="KW-0472">Membrane</keyword>
<evidence type="ECO:0000313" key="2">
    <source>
        <dbReference type="EMBL" id="SDA46702.1"/>
    </source>
</evidence>
<name>A0A1G5VLF2_9EURY</name>
<keyword evidence="1" id="KW-1133">Transmembrane helix</keyword>
<keyword evidence="1" id="KW-0812">Transmembrane</keyword>
<feature type="transmembrane region" description="Helical" evidence="1">
    <location>
        <begin position="167"/>
        <end position="191"/>
    </location>
</feature>
<sequence>MNIKNEIKEALIENKRIFELLILLFVFGMLLGWIMADDIASVLMPVLKEALLEGNETSIDAFQIISHNITTAITVLLLSVFFAIFAIISITVNGFVIGFMGGYTVKSINGLAFFLILIVPHGIFEVPALFLSTASGILLFLFIFRVLKDKYNKYSFKEAYERNKKTLKHMVVLFLVSIVLFLIAGLIEGFVTPHLGNMLSLHISGQ</sequence>
<dbReference type="Pfam" id="PF01944">
    <property type="entry name" value="SpoIIM"/>
    <property type="match status" value="1"/>
</dbReference>
<dbReference type="PANTHER" id="PTHR35337:SF1">
    <property type="entry name" value="SLR1478 PROTEIN"/>
    <property type="match status" value="1"/>
</dbReference>
<reference evidence="2 3" key="1">
    <citation type="submission" date="2016-10" db="EMBL/GenBank/DDBJ databases">
        <authorList>
            <person name="Varghese N."/>
            <person name="Submissions S."/>
        </authorList>
    </citation>
    <scope>NUCLEOTIDE SEQUENCE [LARGE SCALE GENOMIC DNA]</scope>
    <source>
        <strain evidence="2 3">DSM 16643</strain>
    </source>
</reference>
<evidence type="ECO:0000313" key="3">
    <source>
        <dbReference type="Proteomes" id="UP000323439"/>
    </source>
</evidence>
<keyword evidence="3" id="KW-1185">Reference proteome</keyword>
<dbReference type="Proteomes" id="UP000323439">
    <property type="component" value="Unassembled WGS sequence"/>
</dbReference>
<evidence type="ECO:0000256" key="1">
    <source>
        <dbReference type="SAM" id="Phobius"/>
    </source>
</evidence>